<accession>A0A086JPH8</accession>
<reference evidence="1 2" key="1">
    <citation type="submission" date="2014-02" db="EMBL/GenBank/DDBJ databases">
        <authorList>
            <person name="Sibley D."/>
            <person name="Venepally P."/>
            <person name="Karamycheva S."/>
            <person name="Hadjithomas M."/>
            <person name="Khan A."/>
            <person name="Brunk B."/>
            <person name="Roos D."/>
            <person name="Caler E."/>
            <person name="Lorenzi H."/>
        </authorList>
    </citation>
    <scope>NUCLEOTIDE SEQUENCE [LARGE SCALE GENOMIC DNA]</scope>
    <source>
        <strain evidence="1 2">GAB2-2007-GAL-DOM2</strain>
    </source>
</reference>
<dbReference type="EMBL" id="AHZU02001282">
    <property type="protein sequence ID" value="KFG34046.1"/>
    <property type="molecule type" value="Genomic_DNA"/>
</dbReference>
<protein>
    <submittedName>
        <fullName evidence="1">Uncharacterized protein</fullName>
    </submittedName>
</protein>
<dbReference type="VEuPathDB" id="ToxoDB:TGDOM2_259680"/>
<name>A0A086JPH8_TOXGO</name>
<sequence>MYSAVSGIRKTSHAHLPRQFFLVFNDDIIQNRAVCAITIQRRMFVFSASDDDARALTCSKRFGYVPLASSHFCREFRSQWHICTMSPRPNLANKTEHLVCLWRGSSLKTGIYNLRWRAHTRGLARIAAYLCKTGGIRFQKAESCHQRKKPSCALLFAFDLQT</sequence>
<dbReference type="AlphaFoldDB" id="A0A086JPH8"/>
<organism evidence="1 2">
    <name type="scientific">Toxoplasma gondii GAB2-2007-GAL-DOM2</name>
    <dbReference type="NCBI Taxonomy" id="1130820"/>
    <lineage>
        <taxon>Eukaryota</taxon>
        <taxon>Sar</taxon>
        <taxon>Alveolata</taxon>
        <taxon>Apicomplexa</taxon>
        <taxon>Conoidasida</taxon>
        <taxon>Coccidia</taxon>
        <taxon>Eucoccidiorida</taxon>
        <taxon>Eimeriorina</taxon>
        <taxon>Sarcocystidae</taxon>
        <taxon>Toxoplasma</taxon>
    </lineage>
</organism>
<evidence type="ECO:0000313" key="2">
    <source>
        <dbReference type="Proteomes" id="UP000028837"/>
    </source>
</evidence>
<proteinExistence type="predicted"/>
<gene>
    <name evidence="1" type="ORF">TGDOM2_259680</name>
</gene>
<dbReference type="Proteomes" id="UP000028837">
    <property type="component" value="Unassembled WGS sequence"/>
</dbReference>
<evidence type="ECO:0000313" key="1">
    <source>
        <dbReference type="EMBL" id="KFG34046.1"/>
    </source>
</evidence>
<comment type="caution">
    <text evidence="1">The sequence shown here is derived from an EMBL/GenBank/DDBJ whole genome shotgun (WGS) entry which is preliminary data.</text>
</comment>